<feature type="region of interest" description="Disordered" evidence="1">
    <location>
        <begin position="104"/>
        <end position="124"/>
    </location>
</feature>
<dbReference type="Gramene" id="rna-AYBTSS11_LOCUS4378">
    <property type="protein sequence ID" value="CAJ1929099.1"/>
    <property type="gene ID" value="gene-AYBTSS11_LOCUS4378"/>
</dbReference>
<keyword evidence="3" id="KW-1185">Reference proteome</keyword>
<feature type="compositionally biased region" description="Basic and acidic residues" evidence="1">
    <location>
        <begin position="290"/>
        <end position="300"/>
    </location>
</feature>
<evidence type="ECO:0000313" key="2">
    <source>
        <dbReference type="EMBL" id="CAJ1929099.1"/>
    </source>
</evidence>
<evidence type="ECO:0000313" key="3">
    <source>
        <dbReference type="Proteomes" id="UP001189624"/>
    </source>
</evidence>
<proteinExistence type="predicted"/>
<feature type="compositionally biased region" description="Polar residues" evidence="1">
    <location>
        <begin position="104"/>
        <end position="114"/>
    </location>
</feature>
<feature type="region of interest" description="Disordered" evidence="1">
    <location>
        <begin position="273"/>
        <end position="300"/>
    </location>
</feature>
<protein>
    <submittedName>
        <fullName evidence="2">Uncharacterized protein</fullName>
    </submittedName>
</protein>
<feature type="compositionally biased region" description="Polar residues" evidence="1">
    <location>
        <begin position="277"/>
        <end position="286"/>
    </location>
</feature>
<accession>A0AA86RTH7</accession>
<evidence type="ECO:0000256" key="1">
    <source>
        <dbReference type="SAM" id="MobiDB-lite"/>
    </source>
</evidence>
<sequence length="300" mass="32323">MTLENSGHIVWFRIIVLMNPERIASVRIVSLSCDCESISQITLGVTKGQAFENKWSPTPVQLPGSLPGSLVGNSFPGNHGGLQTSMVLHPEHAVQNLEKASCSQPGISSVSTDNTKLHPHPTAVAPVLPSGVDLKMAGTNMQNQVVRSHNSHAEAQGWGSAGVPKPELQAWGGVSTQLNNPATMPSQPASHGPWGDASFVQRLVDGEGNQYSQVLRRGRQHEVLNVVQLSPLNQRHVVTKCHVNNTGASKGSTLNIYPASKTALPSLFKPLDMGHSVESNPQTQRIPSRPFEHMNKTSFR</sequence>
<dbReference type="Proteomes" id="UP001189624">
    <property type="component" value="Chromosome 2"/>
</dbReference>
<dbReference type="AlphaFoldDB" id="A0AA86RTH7"/>
<gene>
    <name evidence="2" type="ORF">AYBTSS11_LOCUS4378</name>
</gene>
<name>A0AA86RTH7_9FABA</name>
<organism evidence="2 3">
    <name type="scientific">Sphenostylis stenocarpa</name>
    <dbReference type="NCBI Taxonomy" id="92480"/>
    <lineage>
        <taxon>Eukaryota</taxon>
        <taxon>Viridiplantae</taxon>
        <taxon>Streptophyta</taxon>
        <taxon>Embryophyta</taxon>
        <taxon>Tracheophyta</taxon>
        <taxon>Spermatophyta</taxon>
        <taxon>Magnoliopsida</taxon>
        <taxon>eudicotyledons</taxon>
        <taxon>Gunneridae</taxon>
        <taxon>Pentapetalae</taxon>
        <taxon>rosids</taxon>
        <taxon>fabids</taxon>
        <taxon>Fabales</taxon>
        <taxon>Fabaceae</taxon>
        <taxon>Papilionoideae</taxon>
        <taxon>50 kb inversion clade</taxon>
        <taxon>NPAAA clade</taxon>
        <taxon>indigoferoid/millettioid clade</taxon>
        <taxon>Phaseoleae</taxon>
        <taxon>Sphenostylis</taxon>
    </lineage>
</organism>
<reference evidence="2" key="1">
    <citation type="submission" date="2023-10" db="EMBL/GenBank/DDBJ databases">
        <authorList>
            <person name="Domelevo Entfellner J.-B."/>
        </authorList>
    </citation>
    <scope>NUCLEOTIDE SEQUENCE</scope>
</reference>
<dbReference type="EMBL" id="OY731399">
    <property type="protein sequence ID" value="CAJ1929099.1"/>
    <property type="molecule type" value="Genomic_DNA"/>
</dbReference>